<dbReference type="EMBL" id="MNCJ02000330">
    <property type="protein sequence ID" value="KAF5765335.1"/>
    <property type="molecule type" value="Genomic_DNA"/>
</dbReference>
<evidence type="ECO:0000313" key="3">
    <source>
        <dbReference type="EMBL" id="OTF94434.1"/>
    </source>
</evidence>
<protein>
    <submittedName>
        <fullName evidence="3">Uncharacterized protein</fullName>
    </submittedName>
</protein>
<dbReference type="AlphaFoldDB" id="A0A251S6F6"/>
<dbReference type="EMBL" id="CM007904">
    <property type="protein sequence ID" value="OTF94434.1"/>
    <property type="molecule type" value="Genomic_DNA"/>
</dbReference>
<dbReference type="Gramene" id="mRNA:HanXRQr2_Chr15g0702611">
    <property type="protein sequence ID" value="mRNA:HanXRQr2_Chr15g0702611"/>
    <property type="gene ID" value="HanXRQr2_Chr15g0702611"/>
</dbReference>
<reference evidence="3" key="2">
    <citation type="submission" date="2017-02" db="EMBL/GenBank/DDBJ databases">
        <title>Sunflower complete genome.</title>
        <authorList>
            <person name="Langlade N."/>
            <person name="Munos S."/>
        </authorList>
    </citation>
    <scope>NUCLEOTIDE SEQUENCE [LARGE SCALE GENOMIC DNA]</scope>
    <source>
        <tissue evidence="3">Leaves</tissue>
    </source>
</reference>
<keyword evidence="4" id="KW-1185">Reference proteome</keyword>
<accession>A0A251S6F6</accession>
<proteinExistence type="predicted"/>
<organism evidence="3 4">
    <name type="scientific">Helianthus annuus</name>
    <name type="common">Common sunflower</name>
    <dbReference type="NCBI Taxonomy" id="4232"/>
    <lineage>
        <taxon>Eukaryota</taxon>
        <taxon>Viridiplantae</taxon>
        <taxon>Streptophyta</taxon>
        <taxon>Embryophyta</taxon>
        <taxon>Tracheophyta</taxon>
        <taxon>Spermatophyta</taxon>
        <taxon>Magnoliopsida</taxon>
        <taxon>eudicotyledons</taxon>
        <taxon>Gunneridae</taxon>
        <taxon>Pentapetalae</taxon>
        <taxon>asterids</taxon>
        <taxon>campanulids</taxon>
        <taxon>Asterales</taxon>
        <taxon>Asteraceae</taxon>
        <taxon>Asteroideae</taxon>
        <taxon>Heliantheae alliance</taxon>
        <taxon>Heliantheae</taxon>
        <taxon>Helianthus</taxon>
    </lineage>
</organism>
<feature type="compositionally biased region" description="Acidic residues" evidence="1">
    <location>
        <begin position="46"/>
        <end position="57"/>
    </location>
</feature>
<feature type="compositionally biased region" description="Basic and acidic residues" evidence="1">
    <location>
        <begin position="35"/>
        <end position="45"/>
    </location>
</feature>
<evidence type="ECO:0000313" key="2">
    <source>
        <dbReference type="EMBL" id="KAF5765335.1"/>
    </source>
</evidence>
<name>A0A251S6F6_HELAN</name>
<sequence length="93" mass="10684">MLYAIDKGHYASDSKNKKVKGVEYYSKKLEYSKRRENKGKARMAEEESDSSSSDDEVDDITNFCLMAKEYTSPKYSDSNQEVDWMYAGNKLGV</sequence>
<gene>
    <name evidence="3" type="ORF">HannXRQ_Chr15g0472031</name>
    <name evidence="2" type="ORF">HanXRQr2_Chr15g0702611</name>
</gene>
<reference evidence="2 4" key="1">
    <citation type="journal article" date="2017" name="Nature">
        <title>The sunflower genome provides insights into oil metabolism, flowering and Asterid evolution.</title>
        <authorList>
            <person name="Badouin H."/>
            <person name="Gouzy J."/>
            <person name="Grassa C.J."/>
            <person name="Murat F."/>
            <person name="Staton S.E."/>
            <person name="Cottret L."/>
            <person name="Lelandais-Briere C."/>
            <person name="Owens G.L."/>
            <person name="Carrere S."/>
            <person name="Mayjonade B."/>
            <person name="Legrand L."/>
            <person name="Gill N."/>
            <person name="Kane N.C."/>
            <person name="Bowers J.E."/>
            <person name="Hubner S."/>
            <person name="Bellec A."/>
            <person name="Berard A."/>
            <person name="Berges H."/>
            <person name="Blanchet N."/>
            <person name="Boniface M.C."/>
            <person name="Brunel D."/>
            <person name="Catrice O."/>
            <person name="Chaidir N."/>
            <person name="Claudel C."/>
            <person name="Donnadieu C."/>
            <person name="Faraut T."/>
            <person name="Fievet G."/>
            <person name="Helmstetter N."/>
            <person name="King M."/>
            <person name="Knapp S.J."/>
            <person name="Lai Z."/>
            <person name="Le Paslier M.C."/>
            <person name="Lippi Y."/>
            <person name="Lorenzon L."/>
            <person name="Mandel J.R."/>
            <person name="Marage G."/>
            <person name="Marchand G."/>
            <person name="Marquand E."/>
            <person name="Bret-Mestries E."/>
            <person name="Morien E."/>
            <person name="Nambeesan S."/>
            <person name="Nguyen T."/>
            <person name="Pegot-Espagnet P."/>
            <person name="Pouilly N."/>
            <person name="Raftis F."/>
            <person name="Sallet E."/>
            <person name="Schiex T."/>
            <person name="Thomas J."/>
            <person name="Vandecasteele C."/>
            <person name="Vares D."/>
            <person name="Vear F."/>
            <person name="Vautrin S."/>
            <person name="Crespi M."/>
            <person name="Mangin B."/>
            <person name="Burke J.M."/>
            <person name="Salse J."/>
            <person name="Munos S."/>
            <person name="Vincourt P."/>
            <person name="Rieseberg L.H."/>
            <person name="Langlade N.B."/>
        </authorList>
    </citation>
    <scope>NUCLEOTIDE SEQUENCE [LARGE SCALE GENOMIC DNA]</scope>
    <source>
        <strain evidence="4">cv. SF193</strain>
        <tissue evidence="2">Leaves</tissue>
    </source>
</reference>
<dbReference type="InParanoid" id="A0A251S6F6"/>
<evidence type="ECO:0000313" key="4">
    <source>
        <dbReference type="Proteomes" id="UP000215914"/>
    </source>
</evidence>
<feature type="region of interest" description="Disordered" evidence="1">
    <location>
        <begin position="35"/>
        <end position="57"/>
    </location>
</feature>
<dbReference type="Proteomes" id="UP000215914">
    <property type="component" value="Chromosome 15"/>
</dbReference>
<evidence type="ECO:0000256" key="1">
    <source>
        <dbReference type="SAM" id="MobiDB-lite"/>
    </source>
</evidence>
<reference evidence="2" key="3">
    <citation type="submission" date="2020-06" db="EMBL/GenBank/DDBJ databases">
        <title>Helianthus annuus Genome sequencing and assembly Release 2.</title>
        <authorList>
            <person name="Gouzy J."/>
            <person name="Langlade N."/>
            <person name="Munos S."/>
        </authorList>
    </citation>
    <scope>NUCLEOTIDE SEQUENCE</scope>
    <source>
        <tissue evidence="2">Leaves</tissue>
    </source>
</reference>